<dbReference type="Pfam" id="PF00999">
    <property type="entry name" value="Na_H_Exchanger"/>
    <property type="match status" value="1"/>
</dbReference>
<dbReference type="GO" id="GO:1902600">
    <property type="term" value="P:proton transmembrane transport"/>
    <property type="evidence" value="ECO:0007669"/>
    <property type="project" value="InterPro"/>
</dbReference>
<dbReference type="FunFam" id="3.40.50.720:FF:000036">
    <property type="entry name" value="Glutathione-regulated potassium-efflux system protein KefB"/>
    <property type="match status" value="1"/>
</dbReference>
<keyword evidence="8" id="KW-0406">Ion transport</keyword>
<evidence type="ECO:0000256" key="4">
    <source>
        <dbReference type="ARBA" id="ARBA00022538"/>
    </source>
</evidence>
<name>A0A0B8ZIS2_9SPHN</name>
<feature type="transmembrane region" description="Helical" evidence="10">
    <location>
        <begin position="101"/>
        <end position="125"/>
    </location>
</feature>
<dbReference type="InterPro" id="IPR003148">
    <property type="entry name" value="RCK_N"/>
</dbReference>
<dbReference type="SUPFAM" id="SSF51735">
    <property type="entry name" value="NAD(P)-binding Rossmann-fold domains"/>
    <property type="match status" value="1"/>
</dbReference>
<evidence type="ECO:0000256" key="5">
    <source>
        <dbReference type="ARBA" id="ARBA00022692"/>
    </source>
</evidence>
<accession>A0A0B8ZIS2</accession>
<sequence length="576" mass="61163">MEGHATLPFMREVLIFLAAAGLIVPLISRLKVSPVLGYLLIGSLVGPFGLGRLAAHFPMLADFVVADVDGVRRLAEIGVIFLMFMIGLELSLDRLWSSRRLVFGMGGLQIVLTGALVAWTCSWLGLDPDEALVVGAALSLSSTAIVMQLFIDAKRQASRAGRTAFAILLMQDLAVVPILFMVGVIGERGESGLAAGLTGALGKAGIAIILIYGAGRLVLRPALRQVAGARSAEMFTAAVLLTIVGVSALTAQFGLSMALGAMLAGLVLAETEYRHQIEVDIEPFKGILLGLFFMSVGMGIDWQMVLKDPFFLFGGIAALWLLKSAIVVMLALIFRRSLPVALEAGLMLGQGGEFAFVILAAAGSSGLITGILEQQILLLASLSMMLTPLVAQAAKHVGAAIEKMRATQETHHELPDYSGCSGHVIIAGFGRVGQTVSRVLANAGIDFVALDADAALIAREKDERGHIFFGDASRVEILAKAGIDRAAAVAVTMNDPAAVSKIVREIHRRWPEIPVHARARDKEHSNKLRELGAAYSTPEATEASLQLAAQLLDGVGVESQDAMRHISDQRMREAEA</sequence>
<feature type="transmembrane region" description="Helical" evidence="10">
    <location>
        <begin position="131"/>
        <end position="151"/>
    </location>
</feature>
<keyword evidence="5 10" id="KW-0812">Transmembrane</keyword>
<dbReference type="PANTHER" id="PTHR46157:SF4">
    <property type="entry name" value="K(+) EFFLUX ANTIPORTER 3, CHLOROPLASTIC"/>
    <property type="match status" value="1"/>
</dbReference>
<dbReference type="AlphaFoldDB" id="A0A0B8ZIS2"/>
<keyword evidence="9 10" id="KW-0472">Membrane</keyword>
<feature type="transmembrane region" description="Helical" evidence="10">
    <location>
        <begin position="74"/>
        <end position="92"/>
    </location>
</feature>
<keyword evidence="3" id="KW-0050">Antiport</keyword>
<gene>
    <name evidence="12" type="ORF">NJ75_03928</name>
</gene>
<comment type="subcellular location">
    <subcellularLocation>
        <location evidence="1">Endomembrane system</location>
        <topology evidence="1">Multi-pass membrane protein</topology>
    </subcellularLocation>
</comment>
<feature type="transmembrane region" description="Helical" evidence="10">
    <location>
        <begin position="354"/>
        <end position="372"/>
    </location>
</feature>
<dbReference type="PANTHER" id="PTHR46157">
    <property type="entry name" value="K(+) EFFLUX ANTIPORTER 3, CHLOROPLASTIC"/>
    <property type="match status" value="1"/>
</dbReference>
<feature type="transmembrane region" description="Helical" evidence="10">
    <location>
        <begin position="310"/>
        <end position="334"/>
    </location>
</feature>
<dbReference type="GO" id="GO:0006813">
    <property type="term" value="P:potassium ion transport"/>
    <property type="evidence" value="ECO:0007669"/>
    <property type="project" value="UniProtKB-KW"/>
</dbReference>
<keyword evidence="13" id="KW-1185">Reference proteome</keyword>
<dbReference type="STRING" id="48936.NJ75_03928"/>
<feature type="domain" description="RCK N-terminal" evidence="11">
    <location>
        <begin position="421"/>
        <end position="545"/>
    </location>
</feature>
<dbReference type="InterPro" id="IPR006153">
    <property type="entry name" value="Cation/H_exchanger_TM"/>
</dbReference>
<evidence type="ECO:0000313" key="12">
    <source>
        <dbReference type="EMBL" id="KHS42907.1"/>
    </source>
</evidence>
<dbReference type="PROSITE" id="PS51201">
    <property type="entry name" value="RCK_N"/>
    <property type="match status" value="1"/>
</dbReference>
<feature type="transmembrane region" description="Helical" evidence="10">
    <location>
        <begin position="35"/>
        <end position="54"/>
    </location>
</feature>
<dbReference type="Pfam" id="PF02254">
    <property type="entry name" value="TrkA_N"/>
    <property type="match status" value="1"/>
</dbReference>
<feature type="transmembrane region" description="Helical" evidence="10">
    <location>
        <begin position="163"/>
        <end position="186"/>
    </location>
</feature>
<protein>
    <submittedName>
        <fullName evidence="12">Potassium efflux system protein</fullName>
    </submittedName>
</protein>
<evidence type="ECO:0000256" key="9">
    <source>
        <dbReference type="ARBA" id="ARBA00023136"/>
    </source>
</evidence>
<feature type="transmembrane region" description="Helical" evidence="10">
    <location>
        <begin position="235"/>
        <end position="264"/>
    </location>
</feature>
<dbReference type="Gene3D" id="3.40.50.720">
    <property type="entry name" value="NAD(P)-binding Rossmann-like Domain"/>
    <property type="match status" value="1"/>
</dbReference>
<dbReference type="Proteomes" id="UP000031338">
    <property type="component" value="Unassembled WGS sequence"/>
</dbReference>
<evidence type="ECO:0000256" key="8">
    <source>
        <dbReference type="ARBA" id="ARBA00023065"/>
    </source>
</evidence>
<organism evidence="12 13">
    <name type="scientific">Novosphingobium subterraneum</name>
    <dbReference type="NCBI Taxonomy" id="48936"/>
    <lineage>
        <taxon>Bacteria</taxon>
        <taxon>Pseudomonadati</taxon>
        <taxon>Pseudomonadota</taxon>
        <taxon>Alphaproteobacteria</taxon>
        <taxon>Sphingomonadales</taxon>
        <taxon>Sphingomonadaceae</taxon>
        <taxon>Novosphingobium</taxon>
    </lineage>
</organism>
<evidence type="ECO:0000259" key="11">
    <source>
        <dbReference type="PROSITE" id="PS51201"/>
    </source>
</evidence>
<feature type="transmembrane region" description="Helical" evidence="10">
    <location>
        <begin position="192"/>
        <end position="214"/>
    </location>
</feature>
<evidence type="ECO:0000256" key="7">
    <source>
        <dbReference type="ARBA" id="ARBA00022989"/>
    </source>
</evidence>
<dbReference type="PATRIC" id="fig|48936.3.peg.3962"/>
<evidence type="ECO:0000256" key="10">
    <source>
        <dbReference type="SAM" id="Phobius"/>
    </source>
</evidence>
<keyword evidence="4" id="KW-0633">Potassium transport</keyword>
<keyword evidence="6" id="KW-0630">Potassium</keyword>
<dbReference type="GO" id="GO:0015297">
    <property type="term" value="F:antiporter activity"/>
    <property type="evidence" value="ECO:0007669"/>
    <property type="project" value="UniProtKB-KW"/>
</dbReference>
<evidence type="ECO:0000313" key="13">
    <source>
        <dbReference type="Proteomes" id="UP000031338"/>
    </source>
</evidence>
<proteinExistence type="predicted"/>
<dbReference type="GO" id="GO:0012505">
    <property type="term" value="C:endomembrane system"/>
    <property type="evidence" value="ECO:0007669"/>
    <property type="project" value="UniProtKB-SubCell"/>
</dbReference>
<keyword evidence="7 10" id="KW-1133">Transmembrane helix</keyword>
<dbReference type="GO" id="GO:0005886">
    <property type="term" value="C:plasma membrane"/>
    <property type="evidence" value="ECO:0007669"/>
    <property type="project" value="TreeGrafter"/>
</dbReference>
<dbReference type="InterPro" id="IPR036291">
    <property type="entry name" value="NAD(P)-bd_dom_sf"/>
</dbReference>
<feature type="transmembrane region" description="Helical" evidence="10">
    <location>
        <begin position="6"/>
        <end position="28"/>
    </location>
</feature>
<dbReference type="InterPro" id="IPR038770">
    <property type="entry name" value="Na+/solute_symporter_sf"/>
</dbReference>
<evidence type="ECO:0000256" key="2">
    <source>
        <dbReference type="ARBA" id="ARBA00022448"/>
    </source>
</evidence>
<comment type="caution">
    <text evidence="12">The sequence shown here is derived from an EMBL/GenBank/DDBJ whole genome shotgun (WGS) entry which is preliminary data.</text>
</comment>
<evidence type="ECO:0000256" key="3">
    <source>
        <dbReference type="ARBA" id="ARBA00022449"/>
    </source>
</evidence>
<evidence type="ECO:0000256" key="6">
    <source>
        <dbReference type="ARBA" id="ARBA00022958"/>
    </source>
</evidence>
<evidence type="ECO:0000256" key="1">
    <source>
        <dbReference type="ARBA" id="ARBA00004127"/>
    </source>
</evidence>
<reference evidence="12 13" key="1">
    <citation type="submission" date="2014-10" db="EMBL/GenBank/DDBJ databases">
        <title>Draft genome sequence of Novosphingobium subterraneum DSM 12447.</title>
        <authorList>
            <person name="Gan H.M."/>
            <person name="Gan H.Y."/>
            <person name="Savka M.A."/>
        </authorList>
    </citation>
    <scope>NUCLEOTIDE SEQUENCE [LARGE SCALE GENOMIC DNA]</scope>
    <source>
        <strain evidence="12 13">DSM 12447</strain>
    </source>
</reference>
<dbReference type="Gene3D" id="1.20.1530.20">
    <property type="match status" value="1"/>
</dbReference>
<keyword evidence="2" id="KW-0813">Transport</keyword>
<dbReference type="RefSeq" id="WP_039337528.1">
    <property type="nucleotide sequence ID" value="NZ_JRVC01000024.1"/>
</dbReference>
<dbReference type="EMBL" id="JRVC01000024">
    <property type="protein sequence ID" value="KHS42907.1"/>
    <property type="molecule type" value="Genomic_DNA"/>
</dbReference>